<organism evidence="1 2">
    <name type="scientific">Ranatra chinensis</name>
    <dbReference type="NCBI Taxonomy" id="642074"/>
    <lineage>
        <taxon>Eukaryota</taxon>
        <taxon>Metazoa</taxon>
        <taxon>Ecdysozoa</taxon>
        <taxon>Arthropoda</taxon>
        <taxon>Hexapoda</taxon>
        <taxon>Insecta</taxon>
        <taxon>Pterygota</taxon>
        <taxon>Neoptera</taxon>
        <taxon>Paraneoptera</taxon>
        <taxon>Hemiptera</taxon>
        <taxon>Heteroptera</taxon>
        <taxon>Panheteroptera</taxon>
        <taxon>Nepomorpha</taxon>
        <taxon>Nepidae</taxon>
        <taxon>Ranatrinae</taxon>
        <taxon>Ranatra</taxon>
    </lineage>
</organism>
<keyword evidence="2" id="KW-1185">Reference proteome</keyword>
<sequence length="200" mass="22243">MASKRLNMLYENKKQETTEIGGSNRFRLIAILSGDVTTVALTSGEMIGKETVQLLGDCMDNITATGNATYSPVQNITQKDIMLLRHFKAPVDKGARTDEEGKFNLSSLKYMLEDSTADQSVKDNAMEGLKACTSKAALLKLVLVEDQQLEKCDSAASMANCLQAFKTKTKENHDNHNYDDHSSDHYCSWITYQKKTFLVA</sequence>
<dbReference type="AlphaFoldDB" id="A0ABD0Z9M4"/>
<dbReference type="EMBL" id="JBFDAA010000003">
    <property type="protein sequence ID" value="KAL1138958.1"/>
    <property type="molecule type" value="Genomic_DNA"/>
</dbReference>
<reference evidence="1 2" key="1">
    <citation type="submission" date="2024-07" db="EMBL/GenBank/DDBJ databases">
        <title>Chromosome-level genome assembly of the water stick insect Ranatra chinensis (Heteroptera: Nepidae).</title>
        <authorList>
            <person name="Liu X."/>
        </authorList>
    </citation>
    <scope>NUCLEOTIDE SEQUENCE [LARGE SCALE GENOMIC DNA]</scope>
    <source>
        <strain evidence="1">Cailab_2021Rc</strain>
        <tissue evidence="1">Muscle</tissue>
    </source>
</reference>
<gene>
    <name evidence="1" type="ORF">AAG570_009020</name>
</gene>
<dbReference type="Proteomes" id="UP001558652">
    <property type="component" value="Unassembled WGS sequence"/>
</dbReference>
<comment type="caution">
    <text evidence="1">The sequence shown here is derived from an EMBL/GenBank/DDBJ whole genome shotgun (WGS) entry which is preliminary data.</text>
</comment>
<name>A0ABD0Z9M4_9HEMI</name>
<evidence type="ECO:0000313" key="2">
    <source>
        <dbReference type="Proteomes" id="UP001558652"/>
    </source>
</evidence>
<protein>
    <submittedName>
        <fullName evidence="1">Uncharacterized protein</fullName>
    </submittedName>
</protein>
<evidence type="ECO:0000313" key="1">
    <source>
        <dbReference type="EMBL" id="KAL1138958.1"/>
    </source>
</evidence>
<accession>A0ABD0Z9M4</accession>
<proteinExistence type="predicted"/>